<keyword evidence="3" id="KW-0507">mRNA processing</keyword>
<comment type="caution">
    <text evidence="13">The sequence shown here is derived from an EMBL/GenBank/DDBJ whole genome shotgun (WGS) entry which is preliminary data.</text>
</comment>
<dbReference type="PANTHER" id="PTHR10367">
    <property type="entry name" value="MRNA-CAPPING ENZYME"/>
    <property type="match status" value="1"/>
</dbReference>
<dbReference type="EMBL" id="JMKJ01000585">
    <property type="protein sequence ID" value="KGG50341.1"/>
    <property type="molecule type" value="Genomic_DNA"/>
</dbReference>
<name>A0A098VRK0_9MICR</name>
<dbReference type="GO" id="GO:0006370">
    <property type="term" value="P:7-methylguanosine mRNA capping"/>
    <property type="evidence" value="ECO:0007669"/>
    <property type="project" value="UniProtKB-KW"/>
</dbReference>
<dbReference type="Gene3D" id="3.30.470.30">
    <property type="entry name" value="DNA ligase/mRNA capping enzyme"/>
    <property type="match status" value="1"/>
</dbReference>
<dbReference type="OrthoDB" id="200924at2759"/>
<dbReference type="InterPro" id="IPR051029">
    <property type="entry name" value="mRNA_Capping_Enz/RNA_Phosphat"/>
</dbReference>
<feature type="domain" description="mRNA capping enzyme C-terminal" evidence="12">
    <location>
        <begin position="104"/>
        <end position="222"/>
    </location>
</feature>
<evidence type="ECO:0000256" key="1">
    <source>
        <dbReference type="ARBA" id="ARBA00004123"/>
    </source>
</evidence>
<keyword evidence="9" id="KW-0539">Nucleus</keyword>
<keyword evidence="7" id="KW-0506">mRNA capping</keyword>
<feature type="non-terminal residue" evidence="13">
    <location>
        <position position="1"/>
    </location>
</feature>
<evidence type="ECO:0000256" key="10">
    <source>
        <dbReference type="ARBA" id="ARBA00044624"/>
    </source>
</evidence>
<evidence type="ECO:0000259" key="12">
    <source>
        <dbReference type="Pfam" id="PF03919"/>
    </source>
</evidence>
<keyword evidence="4" id="KW-0808">Transferase</keyword>
<gene>
    <name evidence="13" type="ORF">DI09_75p10</name>
</gene>
<dbReference type="Pfam" id="PF01331">
    <property type="entry name" value="mRNA_cap_enzyme"/>
    <property type="match status" value="1"/>
</dbReference>
<evidence type="ECO:0000256" key="5">
    <source>
        <dbReference type="ARBA" id="ARBA00022695"/>
    </source>
</evidence>
<protein>
    <recommendedName>
        <fullName evidence="2">mRNA guanylyltransferase</fullName>
        <ecNumber evidence="2">2.7.7.50</ecNumber>
    </recommendedName>
</protein>
<dbReference type="PANTHER" id="PTHR10367:SF17">
    <property type="entry name" value="MRNA-CAPPING ENZYME"/>
    <property type="match status" value="1"/>
</dbReference>
<evidence type="ECO:0000256" key="8">
    <source>
        <dbReference type="ARBA" id="ARBA00023134"/>
    </source>
</evidence>
<dbReference type="GO" id="GO:0005634">
    <property type="term" value="C:nucleus"/>
    <property type="evidence" value="ECO:0007669"/>
    <property type="project" value="UniProtKB-SubCell"/>
</dbReference>
<dbReference type="Gene3D" id="2.40.50.140">
    <property type="entry name" value="Nucleic acid-binding proteins"/>
    <property type="match status" value="1"/>
</dbReference>
<dbReference type="GO" id="GO:0004484">
    <property type="term" value="F:mRNA guanylyltransferase activity"/>
    <property type="evidence" value="ECO:0007669"/>
    <property type="project" value="UniProtKB-EC"/>
</dbReference>
<dbReference type="GeneID" id="25260756"/>
<dbReference type="GO" id="GO:0005525">
    <property type="term" value="F:GTP binding"/>
    <property type="evidence" value="ECO:0007669"/>
    <property type="project" value="UniProtKB-KW"/>
</dbReference>
<dbReference type="AlphaFoldDB" id="A0A098VRK0"/>
<evidence type="ECO:0000256" key="9">
    <source>
        <dbReference type="ARBA" id="ARBA00023242"/>
    </source>
</evidence>
<dbReference type="Proteomes" id="UP000029725">
    <property type="component" value="Unassembled WGS sequence"/>
</dbReference>
<comment type="catalytic activity">
    <reaction evidence="10">
        <text>a 5'-end diphospho-ribonucleoside in mRNA + GTP + H(+) = a 5'-end (5'-triphosphoguanosine)-ribonucleoside in mRNA + diphosphate</text>
        <dbReference type="Rhea" id="RHEA:67012"/>
        <dbReference type="Rhea" id="RHEA-COMP:17165"/>
        <dbReference type="Rhea" id="RHEA-COMP:17166"/>
        <dbReference type="ChEBI" id="CHEBI:15378"/>
        <dbReference type="ChEBI" id="CHEBI:33019"/>
        <dbReference type="ChEBI" id="CHEBI:37565"/>
        <dbReference type="ChEBI" id="CHEBI:167616"/>
        <dbReference type="ChEBI" id="CHEBI:167617"/>
        <dbReference type="EC" id="2.7.7.50"/>
    </reaction>
    <physiologicalReaction direction="left-to-right" evidence="10">
        <dbReference type="Rhea" id="RHEA:67013"/>
    </physiologicalReaction>
</comment>
<dbReference type="InterPro" id="IPR013846">
    <property type="entry name" value="mRNA_cap_enzyme_C"/>
</dbReference>
<dbReference type="SUPFAM" id="SSF50249">
    <property type="entry name" value="Nucleic acid-binding proteins"/>
    <property type="match status" value="1"/>
</dbReference>
<sequence>SLYLFDLLALNGQSVLDCNLLERFNKLWKCVIRPWESFHKDSPHKPPFRVLLKENFKSYHIAHVLNTVIPSLPHENDGLIFTPVYAPYIKGTCKQLFKWKPAGLNSVDFRILLAQDYSNRNDVWELWAGSITRHIDRAIETGSSDDPPTANSIAELFWDPEWKTPIENLAAHRDTDDSIAYTAVSNGGWRFLRLRRDKLTPNDVRVISNINKSISDGCTQDEVSRNIQP</sequence>
<dbReference type="GO" id="GO:0005524">
    <property type="term" value="F:ATP binding"/>
    <property type="evidence" value="ECO:0007669"/>
    <property type="project" value="InterPro"/>
</dbReference>
<keyword evidence="6" id="KW-0547">Nucleotide-binding</keyword>
<keyword evidence="8" id="KW-0342">GTP-binding</keyword>
<organism evidence="13 14">
    <name type="scientific">Mitosporidium daphniae</name>
    <dbReference type="NCBI Taxonomy" id="1485682"/>
    <lineage>
        <taxon>Eukaryota</taxon>
        <taxon>Fungi</taxon>
        <taxon>Fungi incertae sedis</taxon>
        <taxon>Microsporidia</taxon>
        <taxon>Mitosporidium</taxon>
    </lineage>
</organism>
<dbReference type="HOGENOM" id="CLU_1212291_0_0_1"/>
<dbReference type="SUPFAM" id="SSF56091">
    <property type="entry name" value="DNA ligase/mRNA capping enzyme, catalytic domain"/>
    <property type="match status" value="1"/>
</dbReference>
<evidence type="ECO:0000259" key="11">
    <source>
        <dbReference type="Pfam" id="PF01331"/>
    </source>
</evidence>
<feature type="domain" description="mRNA capping enzyme adenylation" evidence="11">
    <location>
        <begin position="4"/>
        <end position="100"/>
    </location>
</feature>
<proteinExistence type="predicted"/>
<dbReference type="EC" id="2.7.7.50" evidence="2"/>
<dbReference type="RefSeq" id="XP_013236786.1">
    <property type="nucleotide sequence ID" value="XM_013381332.1"/>
</dbReference>
<keyword evidence="5" id="KW-0548">Nucleotidyltransferase</keyword>
<evidence type="ECO:0000313" key="13">
    <source>
        <dbReference type="EMBL" id="KGG50341.1"/>
    </source>
</evidence>
<dbReference type="InterPro" id="IPR001339">
    <property type="entry name" value="mRNA_cap_enzyme_adenylation"/>
</dbReference>
<reference evidence="13 14" key="1">
    <citation type="submission" date="2014-04" db="EMBL/GenBank/DDBJ databases">
        <title>A new species of microsporidia sheds light on the evolution of extreme parasitism.</title>
        <authorList>
            <person name="Haag K.L."/>
            <person name="James T.Y."/>
            <person name="Larsson R."/>
            <person name="Schaer T.M."/>
            <person name="Refardt D."/>
            <person name="Pombert J.-F."/>
            <person name="Ebert D."/>
        </authorList>
    </citation>
    <scope>NUCLEOTIDE SEQUENCE [LARGE SCALE GENOMIC DNA]</scope>
    <source>
        <strain evidence="13 14">UGP3</strain>
        <tissue evidence="13">Spores</tissue>
    </source>
</reference>
<accession>A0A098VRK0</accession>
<evidence type="ECO:0000313" key="14">
    <source>
        <dbReference type="Proteomes" id="UP000029725"/>
    </source>
</evidence>
<evidence type="ECO:0000256" key="2">
    <source>
        <dbReference type="ARBA" id="ARBA00012475"/>
    </source>
</evidence>
<comment type="subcellular location">
    <subcellularLocation>
        <location evidence="1">Nucleus</location>
    </subcellularLocation>
</comment>
<evidence type="ECO:0000256" key="4">
    <source>
        <dbReference type="ARBA" id="ARBA00022679"/>
    </source>
</evidence>
<dbReference type="InterPro" id="IPR012340">
    <property type="entry name" value="NA-bd_OB-fold"/>
</dbReference>
<keyword evidence="14" id="KW-1185">Reference proteome</keyword>
<evidence type="ECO:0000256" key="7">
    <source>
        <dbReference type="ARBA" id="ARBA00023042"/>
    </source>
</evidence>
<dbReference type="Pfam" id="PF03919">
    <property type="entry name" value="mRNA_cap_C"/>
    <property type="match status" value="1"/>
</dbReference>
<evidence type="ECO:0000256" key="6">
    <source>
        <dbReference type="ARBA" id="ARBA00022741"/>
    </source>
</evidence>
<evidence type="ECO:0000256" key="3">
    <source>
        <dbReference type="ARBA" id="ARBA00022664"/>
    </source>
</evidence>
<dbReference type="VEuPathDB" id="MicrosporidiaDB:DI09_75p10"/>